<dbReference type="PANTHER" id="PTHR36221">
    <property type="entry name" value="DUF742 DOMAIN-CONTAINING PROTEIN"/>
    <property type="match status" value="1"/>
</dbReference>
<proteinExistence type="predicted"/>
<keyword evidence="2" id="KW-1185">Reference proteome</keyword>
<dbReference type="EMBL" id="JADBEB010000001">
    <property type="protein sequence ID" value="MBE1486589.1"/>
    <property type="molecule type" value="Genomic_DNA"/>
</dbReference>
<accession>A0A927M2S9</accession>
<dbReference type="AlphaFoldDB" id="A0A927M2S9"/>
<name>A0A927M2S9_9ACTN</name>
<evidence type="ECO:0008006" key="3">
    <source>
        <dbReference type="Google" id="ProtNLM"/>
    </source>
</evidence>
<dbReference type="Proteomes" id="UP000649753">
    <property type="component" value="Unassembled WGS sequence"/>
</dbReference>
<protein>
    <recommendedName>
        <fullName evidence="3">DUF742 domain-containing protein</fullName>
    </recommendedName>
</protein>
<evidence type="ECO:0000313" key="1">
    <source>
        <dbReference type="EMBL" id="MBE1486589.1"/>
    </source>
</evidence>
<dbReference type="Pfam" id="PF05331">
    <property type="entry name" value="DUF742"/>
    <property type="match status" value="1"/>
</dbReference>
<dbReference type="PANTHER" id="PTHR36221:SF1">
    <property type="entry name" value="DUF742 DOMAIN-CONTAINING PROTEIN"/>
    <property type="match status" value="1"/>
</dbReference>
<comment type="caution">
    <text evidence="1">The sequence shown here is derived from an EMBL/GenBank/DDBJ whole genome shotgun (WGS) entry which is preliminary data.</text>
</comment>
<gene>
    <name evidence="1" type="ORF">H4W31_002227</name>
</gene>
<sequence length="123" mass="12952">MTSPDPRGGAYRDSALRPYVLTKGRGRPSRNTIGMDTLVIATDPAPSLPLSAGRQERALLAMCRGLLSLVEVAARLELPVSVVRVLASDLVDSGHLTARAGSPGAAQPSRELLQEVLNGLRAL</sequence>
<dbReference type="InterPro" id="IPR007995">
    <property type="entry name" value="DUF742"/>
</dbReference>
<evidence type="ECO:0000313" key="2">
    <source>
        <dbReference type="Proteomes" id="UP000649753"/>
    </source>
</evidence>
<organism evidence="1 2">
    <name type="scientific">Plantactinospora soyae</name>
    <dbReference type="NCBI Taxonomy" id="1544732"/>
    <lineage>
        <taxon>Bacteria</taxon>
        <taxon>Bacillati</taxon>
        <taxon>Actinomycetota</taxon>
        <taxon>Actinomycetes</taxon>
        <taxon>Micromonosporales</taxon>
        <taxon>Micromonosporaceae</taxon>
        <taxon>Plantactinospora</taxon>
    </lineage>
</organism>
<reference evidence="1" key="1">
    <citation type="submission" date="2020-10" db="EMBL/GenBank/DDBJ databases">
        <title>Sequencing the genomes of 1000 actinobacteria strains.</title>
        <authorList>
            <person name="Klenk H.-P."/>
        </authorList>
    </citation>
    <scope>NUCLEOTIDE SEQUENCE</scope>
    <source>
        <strain evidence="1">DSM 46832</strain>
    </source>
</reference>
<dbReference type="RefSeq" id="WP_192766587.1">
    <property type="nucleotide sequence ID" value="NZ_JADBEB010000001.1"/>
</dbReference>